<name>A0A0B7MQP5_9FUNG</name>
<sequence>MWVFQISSMKHHYRHDASICTKNEETKTKFNTIHNELFAELDVVDFSDSSVGSQMDELNNDAKVDIKAKYLGNVVPLAPDDMEKF</sequence>
<protein>
    <submittedName>
        <fullName evidence="1">Uncharacterized protein</fullName>
    </submittedName>
</protein>
<keyword evidence="2" id="KW-1185">Reference proteome</keyword>
<evidence type="ECO:0000313" key="1">
    <source>
        <dbReference type="EMBL" id="CEP08291.1"/>
    </source>
</evidence>
<organism evidence="1 2">
    <name type="scientific">Parasitella parasitica</name>
    <dbReference type="NCBI Taxonomy" id="35722"/>
    <lineage>
        <taxon>Eukaryota</taxon>
        <taxon>Fungi</taxon>
        <taxon>Fungi incertae sedis</taxon>
        <taxon>Mucoromycota</taxon>
        <taxon>Mucoromycotina</taxon>
        <taxon>Mucoromycetes</taxon>
        <taxon>Mucorales</taxon>
        <taxon>Mucorineae</taxon>
        <taxon>Mucoraceae</taxon>
        <taxon>Parasitella</taxon>
    </lineage>
</organism>
<proteinExistence type="predicted"/>
<reference evidence="1 2" key="1">
    <citation type="submission" date="2014-09" db="EMBL/GenBank/DDBJ databases">
        <authorList>
            <person name="Ellenberger Sabrina"/>
        </authorList>
    </citation>
    <scope>NUCLEOTIDE SEQUENCE [LARGE SCALE GENOMIC DNA]</scope>
    <source>
        <strain evidence="1 2">CBS 412.66</strain>
    </source>
</reference>
<evidence type="ECO:0000313" key="2">
    <source>
        <dbReference type="Proteomes" id="UP000054107"/>
    </source>
</evidence>
<gene>
    <name evidence="1" type="primary">PARPA_01602.1 scaffold 1359</name>
</gene>
<dbReference type="AlphaFoldDB" id="A0A0B7MQP5"/>
<dbReference type="Proteomes" id="UP000054107">
    <property type="component" value="Unassembled WGS sequence"/>
</dbReference>
<accession>A0A0B7MQP5</accession>
<dbReference type="EMBL" id="LN719426">
    <property type="protein sequence ID" value="CEP08291.1"/>
    <property type="molecule type" value="Genomic_DNA"/>
</dbReference>